<feature type="signal peptide" evidence="1">
    <location>
        <begin position="1"/>
        <end position="39"/>
    </location>
</feature>
<organism evidence="2 3">
    <name type="scientific">Bradyrhizobium hipponense</name>
    <dbReference type="NCBI Taxonomy" id="2605638"/>
    <lineage>
        <taxon>Bacteria</taxon>
        <taxon>Pseudomonadati</taxon>
        <taxon>Pseudomonadota</taxon>
        <taxon>Alphaproteobacteria</taxon>
        <taxon>Hyphomicrobiales</taxon>
        <taxon>Nitrobacteraceae</taxon>
        <taxon>Bradyrhizobium</taxon>
    </lineage>
</organism>
<accession>A0A5S4YW58</accession>
<reference evidence="2 3" key="1">
    <citation type="submission" date="2019-08" db="EMBL/GenBank/DDBJ databases">
        <title>Bradyrhizobium hipponensis sp. nov., a rhizobium isolated from a Lupinus angustifolius root nodule in Tunisia.</title>
        <authorList>
            <person name="Off K."/>
            <person name="Rejili M."/>
            <person name="Mars M."/>
            <person name="Brachmann A."/>
            <person name="Marin M."/>
        </authorList>
    </citation>
    <scope>NUCLEOTIDE SEQUENCE [LARGE SCALE GENOMIC DNA]</scope>
    <source>
        <strain evidence="3">aSej3</strain>
    </source>
</reference>
<proteinExistence type="predicted"/>
<evidence type="ECO:0000256" key="1">
    <source>
        <dbReference type="SAM" id="SignalP"/>
    </source>
</evidence>
<gene>
    <name evidence="2" type="ORF">FXV83_00695</name>
</gene>
<dbReference type="RefSeq" id="WP_148736777.1">
    <property type="nucleotide sequence ID" value="NZ_VSTH01000007.1"/>
</dbReference>
<dbReference type="AlphaFoldDB" id="A0A5S4YW58"/>
<evidence type="ECO:0000313" key="2">
    <source>
        <dbReference type="EMBL" id="TYO68383.1"/>
    </source>
</evidence>
<dbReference type="Proteomes" id="UP000324797">
    <property type="component" value="Unassembled WGS sequence"/>
</dbReference>
<feature type="chain" id="PRO_5024357767" evidence="1">
    <location>
        <begin position="40"/>
        <end position="177"/>
    </location>
</feature>
<dbReference type="EMBL" id="VSTH01000007">
    <property type="protein sequence ID" value="TYO68383.1"/>
    <property type="molecule type" value="Genomic_DNA"/>
</dbReference>
<sequence length="177" mass="19765">MCTDRIPVYRQRTTSLARALAAMGALLLVTTAAQFSANARVLSDADLDKISSVRKLSIDVMTDITMLSRRPDLSQTDSDCVKSTLRSLTQIAAELQSYEYLITIESELKNFDDDNTLRGVLRFAVQNALKILETERKHLVEVSDQCARNPISAEKARQATQFIESTQSVLKSLQPRL</sequence>
<keyword evidence="1" id="KW-0732">Signal</keyword>
<keyword evidence="3" id="KW-1185">Reference proteome</keyword>
<evidence type="ECO:0000313" key="3">
    <source>
        <dbReference type="Proteomes" id="UP000324797"/>
    </source>
</evidence>
<comment type="caution">
    <text evidence="2">The sequence shown here is derived from an EMBL/GenBank/DDBJ whole genome shotgun (WGS) entry which is preliminary data.</text>
</comment>
<name>A0A5S4YW58_9BRAD</name>
<protein>
    <submittedName>
        <fullName evidence="2">Uncharacterized protein</fullName>
    </submittedName>
</protein>